<feature type="chain" id="PRO_5008135813" evidence="1">
    <location>
        <begin position="24"/>
        <end position="122"/>
    </location>
</feature>
<evidence type="ECO:0000313" key="3">
    <source>
        <dbReference type="Proteomes" id="UP000075901"/>
    </source>
</evidence>
<proteinExistence type="predicted"/>
<dbReference type="AlphaFoldDB" id="A0A182SFK3"/>
<evidence type="ECO:0000313" key="2">
    <source>
        <dbReference type="EnsemblMetazoa" id="AMAM005798-PA"/>
    </source>
</evidence>
<keyword evidence="3" id="KW-1185">Reference proteome</keyword>
<protein>
    <submittedName>
        <fullName evidence="2">Uncharacterized protein</fullName>
    </submittedName>
</protein>
<reference evidence="2" key="2">
    <citation type="submission" date="2020-05" db="UniProtKB">
        <authorList>
            <consortium name="EnsemblMetazoa"/>
        </authorList>
    </citation>
    <scope>IDENTIFICATION</scope>
    <source>
        <strain evidence="2">maculatus3</strain>
    </source>
</reference>
<dbReference type="VEuPathDB" id="VectorBase:AMAM005798"/>
<reference evidence="3" key="1">
    <citation type="submission" date="2013-09" db="EMBL/GenBank/DDBJ databases">
        <title>The Genome Sequence of Anopheles maculatus species B.</title>
        <authorList>
            <consortium name="The Broad Institute Genomics Platform"/>
            <person name="Neafsey D.E."/>
            <person name="Besansky N."/>
            <person name="Howell P."/>
            <person name="Walton C."/>
            <person name="Young S.K."/>
            <person name="Zeng Q."/>
            <person name="Gargeya S."/>
            <person name="Fitzgerald M."/>
            <person name="Haas B."/>
            <person name="Abouelleil A."/>
            <person name="Allen A.W."/>
            <person name="Alvarado L."/>
            <person name="Arachchi H.M."/>
            <person name="Berlin A.M."/>
            <person name="Chapman S.B."/>
            <person name="Gainer-Dewar J."/>
            <person name="Goldberg J."/>
            <person name="Griggs A."/>
            <person name="Gujja S."/>
            <person name="Hansen M."/>
            <person name="Howarth C."/>
            <person name="Imamovic A."/>
            <person name="Ireland A."/>
            <person name="Larimer J."/>
            <person name="McCowan C."/>
            <person name="Murphy C."/>
            <person name="Pearson M."/>
            <person name="Poon T.W."/>
            <person name="Priest M."/>
            <person name="Roberts A."/>
            <person name="Saif S."/>
            <person name="Shea T."/>
            <person name="Sisk P."/>
            <person name="Sykes S."/>
            <person name="Wortman J."/>
            <person name="Nusbaum C."/>
            <person name="Birren B."/>
        </authorList>
    </citation>
    <scope>NUCLEOTIDE SEQUENCE [LARGE SCALE GENOMIC DNA]</scope>
    <source>
        <strain evidence="3">maculatus3</strain>
    </source>
</reference>
<dbReference type="EnsemblMetazoa" id="AMAM005798-RA">
    <property type="protein sequence ID" value="AMAM005798-PA"/>
    <property type="gene ID" value="AMAM005798"/>
</dbReference>
<sequence length="122" mass="13276">MTQPLMLLALTAILLVGFSPVLSACNFGLGNRVTGEYVLHTITVTKRAAEAPENLTVDLDYKASPLLNQQITYSAIQTTSSTSCRFSYPAENNSKRVQATLQSTVPISEMVVTLTVYGFNWA</sequence>
<feature type="signal peptide" evidence="1">
    <location>
        <begin position="1"/>
        <end position="23"/>
    </location>
</feature>
<name>A0A182SFK3_9DIPT</name>
<accession>A0A182SFK3</accession>
<evidence type="ECO:0000256" key="1">
    <source>
        <dbReference type="SAM" id="SignalP"/>
    </source>
</evidence>
<dbReference type="Proteomes" id="UP000075901">
    <property type="component" value="Unassembled WGS sequence"/>
</dbReference>
<organism evidence="2 3">
    <name type="scientific">Anopheles maculatus</name>
    <dbReference type="NCBI Taxonomy" id="74869"/>
    <lineage>
        <taxon>Eukaryota</taxon>
        <taxon>Metazoa</taxon>
        <taxon>Ecdysozoa</taxon>
        <taxon>Arthropoda</taxon>
        <taxon>Hexapoda</taxon>
        <taxon>Insecta</taxon>
        <taxon>Pterygota</taxon>
        <taxon>Neoptera</taxon>
        <taxon>Endopterygota</taxon>
        <taxon>Diptera</taxon>
        <taxon>Nematocera</taxon>
        <taxon>Culicoidea</taxon>
        <taxon>Culicidae</taxon>
        <taxon>Anophelinae</taxon>
        <taxon>Anopheles</taxon>
        <taxon>Anopheles maculatus group</taxon>
    </lineage>
</organism>
<keyword evidence="1" id="KW-0732">Signal</keyword>